<comment type="caution">
    <text evidence="3">The sequence shown here is derived from an EMBL/GenBank/DDBJ whole genome shotgun (WGS) entry which is preliminary data.</text>
</comment>
<accession>A0A0G1UNU9</accession>
<dbReference type="InterPro" id="IPR011042">
    <property type="entry name" value="6-blade_b-propeller_TolB-like"/>
</dbReference>
<dbReference type="InterPro" id="IPR012938">
    <property type="entry name" value="Glc/Sorbosone_DH"/>
</dbReference>
<dbReference type="Proteomes" id="UP000034694">
    <property type="component" value="Unassembled WGS sequence"/>
</dbReference>
<gene>
    <name evidence="3" type="ORF">UY28_C0044G0004</name>
</gene>
<dbReference type="PANTHER" id="PTHR19328">
    <property type="entry name" value="HEDGEHOG-INTERACTING PROTEIN"/>
    <property type="match status" value="1"/>
</dbReference>
<dbReference type="EMBL" id="LCPK01000044">
    <property type="protein sequence ID" value="KKU95761.1"/>
    <property type="molecule type" value="Genomic_DNA"/>
</dbReference>
<dbReference type="Gene3D" id="2.120.10.30">
    <property type="entry name" value="TolB, C-terminal domain"/>
    <property type="match status" value="1"/>
</dbReference>
<proteinExistence type="predicted"/>
<evidence type="ECO:0000313" key="4">
    <source>
        <dbReference type="Proteomes" id="UP000034694"/>
    </source>
</evidence>
<dbReference type="SUPFAM" id="SSF50952">
    <property type="entry name" value="Soluble quinoprotein glucose dehydrogenase"/>
    <property type="match status" value="1"/>
</dbReference>
<feature type="domain" description="Glucose/Sorbosone dehydrogenase" evidence="2">
    <location>
        <begin position="73"/>
        <end position="374"/>
    </location>
</feature>
<dbReference type="PANTHER" id="PTHR19328:SF13">
    <property type="entry name" value="HIPL1 PROTEIN"/>
    <property type="match status" value="1"/>
</dbReference>
<protein>
    <submittedName>
        <fullName evidence="3">Quinoprotein glucose dehydrogenase</fullName>
    </submittedName>
</protein>
<feature type="region of interest" description="Disordered" evidence="1">
    <location>
        <begin position="280"/>
        <end position="304"/>
    </location>
</feature>
<evidence type="ECO:0000313" key="3">
    <source>
        <dbReference type="EMBL" id="KKU95761.1"/>
    </source>
</evidence>
<organism evidence="3 4">
    <name type="scientific">Candidatus Amesbacteria bacterium GW2011_GWB1_48_13</name>
    <dbReference type="NCBI Taxonomy" id="1618362"/>
    <lineage>
        <taxon>Bacteria</taxon>
        <taxon>Candidatus Amesiibacteriota</taxon>
    </lineage>
</organism>
<dbReference type="AlphaFoldDB" id="A0A0G1UNU9"/>
<sequence length="392" mass="42350">MIGWQLVRRRKMIVVSKIAGIGAVVLILIAAGKAWSLRQTPPENTPRTGALIEEQGENGIKETARATIVTKNLDTPWEIAFLPDGGKLVTERPGRIRLVDSGGNLREEPAATVTGVKEYGEGGLLGIALHPDFATNKFVYTYYTYSGSDTLNRVVRTVWDGSRLTNEKVILDGIPGAANHNGGRIAFGPDGNLYITTGDAQEPSLAQDRNSLAGKILRVTDTGKAASGNPFDNRIYSYGHRNAQGLAWDRSGQLWATEHGPSVTQSGNDEVNIIKPGANYGWPEIQGNQTRRGMETPVRNSGTRTTWAPAGAAFIGDSLFFAGLRGEALYEAVIRDGQISELKEHFKGELGRIRAAVAGPDGNLYISTSNNDGRGDPREGDDVIIRINTEKL</sequence>
<reference evidence="3 4" key="1">
    <citation type="journal article" date="2015" name="Nature">
        <title>rRNA introns, odd ribosomes, and small enigmatic genomes across a large radiation of phyla.</title>
        <authorList>
            <person name="Brown C.T."/>
            <person name="Hug L.A."/>
            <person name="Thomas B.C."/>
            <person name="Sharon I."/>
            <person name="Castelle C.J."/>
            <person name="Singh A."/>
            <person name="Wilkins M.J."/>
            <person name="Williams K.H."/>
            <person name="Banfield J.F."/>
        </authorList>
    </citation>
    <scope>NUCLEOTIDE SEQUENCE [LARGE SCALE GENOMIC DNA]</scope>
</reference>
<evidence type="ECO:0000259" key="2">
    <source>
        <dbReference type="Pfam" id="PF07995"/>
    </source>
</evidence>
<dbReference type="PATRIC" id="fig|1618362.3.peg.1010"/>
<dbReference type="Pfam" id="PF07995">
    <property type="entry name" value="GSDH"/>
    <property type="match status" value="1"/>
</dbReference>
<name>A0A0G1UNU9_9BACT</name>
<dbReference type="InterPro" id="IPR011041">
    <property type="entry name" value="Quinoprot_gluc/sorb_DH_b-prop"/>
</dbReference>
<evidence type="ECO:0000256" key="1">
    <source>
        <dbReference type="SAM" id="MobiDB-lite"/>
    </source>
</evidence>